<evidence type="ECO:0000256" key="6">
    <source>
        <dbReference type="ARBA" id="ARBA00022833"/>
    </source>
</evidence>
<dbReference type="InterPro" id="IPR044867">
    <property type="entry name" value="DEUBAD_dom"/>
</dbReference>
<comment type="subcellular location">
    <subcellularLocation>
        <location evidence="1">Nucleus</location>
    </subcellularLocation>
</comment>
<feature type="region of interest" description="Disordered" evidence="10">
    <location>
        <begin position="692"/>
        <end position="745"/>
    </location>
</feature>
<comment type="caution">
    <text evidence="13">The sequence shown here is derived from an EMBL/GenBank/DDBJ whole genome shotgun (WGS) entry which is preliminary data.</text>
</comment>
<keyword evidence="14" id="KW-1185">Reference proteome</keyword>
<dbReference type="EMBL" id="JARBDR010000813">
    <property type="protein sequence ID" value="KAJ8306430.1"/>
    <property type="molecule type" value="Genomic_DNA"/>
</dbReference>
<keyword evidence="4" id="KW-0479">Metal-binding</keyword>
<dbReference type="InterPro" id="IPR024811">
    <property type="entry name" value="ASX/ASX-like"/>
</dbReference>
<feature type="domain" description="DEUBAD" evidence="12">
    <location>
        <begin position="311"/>
        <end position="421"/>
    </location>
</feature>
<feature type="region of interest" description="Disordered" evidence="10">
    <location>
        <begin position="112"/>
        <end position="131"/>
    </location>
</feature>
<name>A0ABQ9ES69_TEGGR</name>
<dbReference type="Pfam" id="PF05066">
    <property type="entry name" value="HARE-HTH"/>
    <property type="match status" value="1"/>
</dbReference>
<sequence>MILTEYAIFSTMQSDISKDKHSKKKRSRTWAEAAKIVLEKNSQTPMSYKAILKAIQDENLKDISGSVPLACLNSCLHAYSRSKDSLFYKVAGRSGVYGLMSDRPEGSVLLELPEDSTDEDGSEKPFKEKRKENVMYVKLPPWVKTIPPTDEEEQNGQNGCEDASSSTAASTRIKTVVDRPTFSSNLRRSLRQSLRQKKKRPDFPRIIIKPIPPPPPEQTKGSESSKDSKDSEKSNEETKTQNGSQSSDSSESTRSKSPLSSVTASKKPQTMRELLACIPGFSMKPRKRNRKLSHAAQIAQTKEGCIDLETPDSILIKVNLRALINKQTFSLLPQQYQYKLMHLLPECDRYVGSDGALRFSTTALNNEFFAKSCEEWTQRLAEGEFTPENQLRLKQDEEKDQIKLDPWKTKHFEPVYGKKVCVLSVLNYEVPKADLPSPEIQDPPVVKAKPQVKRPTLVSTMLRQRSISTVVGTGLNVSSASGITQSNLLLQVDKTALSTHSEESHKVLKRTLSNDEINVDDVSPVKRQKSPLTSQEKHIEVSKSVGQLQSEEMLNASKTVFISQPSVTTAPRQVSLLNPITTSALSATIIQRQSASVPSSTGALQAALSQGIKPVTLTGTPGIVRSPPHARTLAQIKVQTNAARLQGQGQGQTRTLAQIKAQTKAKVQMRGQAHQQPMNTVTKLQAHLAKTQAPAVSTTSNTVRHLPNIILPQPARLKQSQKEKESSPEGDDDSDTATGEVNLKRSMEICQKVMEKSRTMNTMMKPGEGQVSVTVSSGAHVPGSNNNCLANTLVQSNSVTTNNNQSQLSASKLLFSNSSTSVKNNSAISSVNSNVSGSQTVEATGQIFTKDGTPLKIITVPQISAPNISSTGAVLTVPGTNAKFIIPSGVPNTTVSSPNIVQILHGTNANTTRVQPMRAASAPPQNNVSHITVQNIIRSASVGGNMTESSNEQNNSVEQNNSDEIIVNMTAEQLNFLSKSGTVTAPGREGSLQSVFQNKSKYVQRPETTSVQQQQSGYVTSTENLSPNKRVQKIVVCSAAQYGSNQLPLKETQVGSGSKVVLSRPNSMPGITTFTSSLKDANRIIVPSSVLTSAVNAGLTNSSNQSNCMCSLKAMIMCRKCGAFCHDDCIGPSKLCVTCLIPTQ</sequence>
<evidence type="ECO:0000256" key="3">
    <source>
        <dbReference type="ARBA" id="ARBA00022491"/>
    </source>
</evidence>
<evidence type="ECO:0000256" key="9">
    <source>
        <dbReference type="ARBA" id="ARBA00023242"/>
    </source>
</evidence>
<evidence type="ECO:0000313" key="13">
    <source>
        <dbReference type="EMBL" id="KAJ8306430.1"/>
    </source>
</evidence>
<comment type="similarity">
    <text evidence="2">Belongs to the Asx family.</text>
</comment>
<feature type="compositionally biased region" description="Basic residues" evidence="10">
    <location>
        <begin position="188"/>
        <end position="200"/>
    </location>
</feature>
<evidence type="ECO:0000256" key="1">
    <source>
        <dbReference type="ARBA" id="ARBA00004123"/>
    </source>
</evidence>
<feature type="compositionally biased region" description="Low complexity" evidence="10">
    <location>
        <begin position="244"/>
        <end position="257"/>
    </location>
</feature>
<feature type="compositionally biased region" description="Polar residues" evidence="10">
    <location>
        <begin position="155"/>
        <end position="173"/>
    </location>
</feature>
<feature type="region of interest" description="Disordered" evidence="10">
    <location>
        <begin position="141"/>
        <end position="268"/>
    </location>
</feature>
<proteinExistence type="inferred from homology"/>
<dbReference type="PROSITE" id="PS51913">
    <property type="entry name" value="HTH_HARE"/>
    <property type="match status" value="1"/>
</dbReference>
<evidence type="ECO:0000256" key="4">
    <source>
        <dbReference type="ARBA" id="ARBA00022723"/>
    </source>
</evidence>
<feature type="compositionally biased region" description="Polar residues" evidence="10">
    <location>
        <begin position="694"/>
        <end position="703"/>
    </location>
</feature>
<feature type="compositionally biased region" description="Basic and acidic residues" evidence="10">
    <location>
        <begin position="122"/>
        <end position="131"/>
    </location>
</feature>
<evidence type="ECO:0000256" key="5">
    <source>
        <dbReference type="ARBA" id="ARBA00022771"/>
    </source>
</evidence>
<keyword evidence="3" id="KW-0678">Repressor</keyword>
<keyword evidence="7" id="KW-0805">Transcription regulation</keyword>
<feature type="compositionally biased region" description="Acidic residues" evidence="10">
    <location>
        <begin position="112"/>
        <end position="121"/>
    </location>
</feature>
<dbReference type="Proteomes" id="UP001217089">
    <property type="component" value="Unassembled WGS sequence"/>
</dbReference>
<reference evidence="13 14" key="1">
    <citation type="submission" date="2022-12" db="EMBL/GenBank/DDBJ databases">
        <title>Chromosome-level genome of Tegillarca granosa.</title>
        <authorList>
            <person name="Kim J."/>
        </authorList>
    </citation>
    <scope>NUCLEOTIDE SEQUENCE [LARGE SCALE GENOMIC DNA]</scope>
    <source>
        <strain evidence="13">Teg-2019</strain>
        <tissue evidence="13">Adductor muscle</tissue>
    </source>
</reference>
<feature type="domain" description="HTH HARE-type" evidence="11">
    <location>
        <begin position="28"/>
        <end position="102"/>
    </location>
</feature>
<dbReference type="Pfam" id="PF13922">
    <property type="entry name" value="PHD_3"/>
    <property type="match status" value="1"/>
</dbReference>
<feature type="compositionally biased region" description="Polar residues" evidence="10">
    <location>
        <begin position="258"/>
        <end position="268"/>
    </location>
</feature>
<protein>
    <recommendedName>
        <fullName evidence="15">Polycomb group protein ASXL2</fullName>
    </recommendedName>
</protein>
<keyword evidence="6" id="KW-0862">Zinc</keyword>
<organism evidence="13 14">
    <name type="scientific">Tegillarca granosa</name>
    <name type="common">Malaysian cockle</name>
    <name type="synonym">Anadara granosa</name>
    <dbReference type="NCBI Taxonomy" id="220873"/>
    <lineage>
        <taxon>Eukaryota</taxon>
        <taxon>Metazoa</taxon>
        <taxon>Spiralia</taxon>
        <taxon>Lophotrochozoa</taxon>
        <taxon>Mollusca</taxon>
        <taxon>Bivalvia</taxon>
        <taxon>Autobranchia</taxon>
        <taxon>Pteriomorphia</taxon>
        <taxon>Arcoida</taxon>
        <taxon>Arcoidea</taxon>
        <taxon>Arcidae</taxon>
        <taxon>Tegillarca</taxon>
    </lineage>
</organism>
<dbReference type="PANTHER" id="PTHR13578">
    <property type="entry name" value="ADDITIONAL SEX COMBS LIKE PROTEIN ASXL"/>
    <property type="match status" value="1"/>
</dbReference>
<evidence type="ECO:0000256" key="8">
    <source>
        <dbReference type="ARBA" id="ARBA00023163"/>
    </source>
</evidence>
<dbReference type="PANTHER" id="PTHR13578:SF20">
    <property type="entry name" value="POLYCOMB PROTEIN ASX"/>
    <property type="match status" value="1"/>
</dbReference>
<evidence type="ECO:0008006" key="15">
    <source>
        <dbReference type="Google" id="ProtNLM"/>
    </source>
</evidence>
<dbReference type="InterPro" id="IPR026905">
    <property type="entry name" value="ASX-like_PHD"/>
</dbReference>
<keyword evidence="9" id="KW-0539">Nucleus</keyword>
<dbReference type="InterPro" id="IPR028020">
    <property type="entry name" value="ASX_DEUBAD_dom"/>
</dbReference>
<evidence type="ECO:0000259" key="12">
    <source>
        <dbReference type="PROSITE" id="PS51916"/>
    </source>
</evidence>
<gene>
    <name evidence="13" type="ORF">KUTeg_016975</name>
</gene>
<dbReference type="PROSITE" id="PS51916">
    <property type="entry name" value="DEUBAD"/>
    <property type="match status" value="1"/>
</dbReference>
<evidence type="ECO:0000259" key="11">
    <source>
        <dbReference type="PROSITE" id="PS51913"/>
    </source>
</evidence>
<evidence type="ECO:0000313" key="14">
    <source>
        <dbReference type="Proteomes" id="UP001217089"/>
    </source>
</evidence>
<dbReference type="InterPro" id="IPR007759">
    <property type="entry name" value="Asxl_HARE-HTH"/>
</dbReference>
<accession>A0ABQ9ES69</accession>
<dbReference type="Pfam" id="PF13919">
    <property type="entry name" value="ASXH"/>
    <property type="match status" value="1"/>
</dbReference>
<evidence type="ECO:0000256" key="10">
    <source>
        <dbReference type="SAM" id="MobiDB-lite"/>
    </source>
</evidence>
<keyword evidence="8" id="KW-0804">Transcription</keyword>
<evidence type="ECO:0000256" key="2">
    <source>
        <dbReference type="ARBA" id="ARBA00006391"/>
    </source>
</evidence>
<feature type="compositionally biased region" description="Basic and acidic residues" evidence="10">
    <location>
        <begin position="223"/>
        <end position="239"/>
    </location>
</feature>
<keyword evidence="5" id="KW-0863">Zinc-finger</keyword>
<evidence type="ECO:0000256" key="7">
    <source>
        <dbReference type="ARBA" id="ARBA00023015"/>
    </source>
</evidence>